<dbReference type="EMBL" id="WHVL01000004">
    <property type="protein sequence ID" value="MCB8889643.1"/>
    <property type="molecule type" value="Genomic_DNA"/>
</dbReference>
<keyword evidence="1" id="KW-1133">Transmembrane helix</keyword>
<evidence type="ECO:0000256" key="1">
    <source>
        <dbReference type="SAM" id="Phobius"/>
    </source>
</evidence>
<keyword evidence="1" id="KW-0812">Transmembrane</keyword>
<evidence type="ECO:0000313" key="2">
    <source>
        <dbReference type="EMBL" id="MCB8889643.1"/>
    </source>
</evidence>
<feature type="transmembrane region" description="Helical" evidence="1">
    <location>
        <begin position="297"/>
        <end position="317"/>
    </location>
</feature>
<keyword evidence="3" id="KW-1185">Reference proteome</keyword>
<evidence type="ECO:0000313" key="3">
    <source>
        <dbReference type="Proteomes" id="UP001319882"/>
    </source>
</evidence>
<accession>A0ABS8DTP8</accession>
<dbReference type="Proteomes" id="UP001319882">
    <property type="component" value="Unassembled WGS sequence"/>
</dbReference>
<gene>
    <name evidence="2" type="ORF">GEV37_11015</name>
</gene>
<protein>
    <submittedName>
        <fullName evidence="2">Uncharacterized protein</fullName>
    </submittedName>
</protein>
<dbReference type="RefSeq" id="WP_227390311.1">
    <property type="nucleotide sequence ID" value="NZ_JBHSCJ010000002.1"/>
</dbReference>
<reference evidence="2 3" key="1">
    <citation type="journal article" date="2021" name="Sci. Rep.">
        <title>Genome analysis of a halophilic bacterium Halomonas malpeensis YU-PRIM-29(T) reveals its exopolysaccharide and pigment producing capabilities.</title>
        <authorList>
            <person name="Athmika"/>
            <person name="Ghate S.D."/>
            <person name="Arun A.B."/>
            <person name="Rao S.S."/>
            <person name="Kumar S.T.A."/>
            <person name="Kandiyil M.K."/>
            <person name="Saptami K."/>
            <person name="Rekha P.D."/>
        </authorList>
    </citation>
    <scope>NUCLEOTIDE SEQUENCE [LARGE SCALE GENOMIC DNA]</scope>
    <source>
        <strain evidence="3">prim 29</strain>
    </source>
</reference>
<sequence length="348" mass="37801">MRSARILLALAVGLAGLLTALASTEAFEPRLVRLETQRALPSLDAALAGESAEINAVFLHYADEPALWMNAHLALERFGGAARETLLSYAYLPAFQDVLARFGPEALLPIVYYREHDVATLKASRWWNEADDTPLAPVEWNANQRGLMGIALLADEGHALLNQFAVDSDNEIHWLQSERVITGVGDFFTSGVRGLESRWRRDEAIGAADMGWAGVDLLLMASTVKVLRAGRLARGARVGGVEARATQTGARSGALAGTARFAALPRAARLAALTATAYVVIRHPSLISALGANLARWLGLPAWLGQFALWLVVLLPALIMLRVLWRFVLAPLSWAVALLLRHSKRPIE</sequence>
<name>A0ABS8DTP8_9GAMM</name>
<keyword evidence="1" id="KW-0472">Membrane</keyword>
<comment type="caution">
    <text evidence="2">The sequence shown here is derived from an EMBL/GenBank/DDBJ whole genome shotgun (WGS) entry which is preliminary data.</text>
</comment>
<organism evidence="2 3">
    <name type="scientific">Vreelandella malpeensis</name>
    <dbReference type="NCBI Taxonomy" id="1172368"/>
    <lineage>
        <taxon>Bacteria</taxon>
        <taxon>Pseudomonadati</taxon>
        <taxon>Pseudomonadota</taxon>
        <taxon>Gammaproteobacteria</taxon>
        <taxon>Oceanospirillales</taxon>
        <taxon>Halomonadaceae</taxon>
        <taxon>Vreelandella</taxon>
    </lineage>
</organism>
<proteinExistence type="predicted"/>